<evidence type="ECO:0000313" key="3">
    <source>
        <dbReference type="Proteomes" id="UP001501803"/>
    </source>
</evidence>
<protein>
    <submittedName>
        <fullName evidence="2">Uncharacterized protein</fullName>
    </submittedName>
</protein>
<feature type="compositionally biased region" description="Basic and acidic residues" evidence="1">
    <location>
        <begin position="51"/>
        <end position="70"/>
    </location>
</feature>
<reference evidence="3" key="1">
    <citation type="journal article" date="2019" name="Int. J. Syst. Evol. Microbiol.">
        <title>The Global Catalogue of Microorganisms (GCM) 10K type strain sequencing project: providing services to taxonomists for standard genome sequencing and annotation.</title>
        <authorList>
            <consortium name="The Broad Institute Genomics Platform"/>
            <consortium name="The Broad Institute Genome Sequencing Center for Infectious Disease"/>
            <person name="Wu L."/>
            <person name="Ma J."/>
        </authorList>
    </citation>
    <scope>NUCLEOTIDE SEQUENCE [LARGE SCALE GENOMIC DNA]</scope>
    <source>
        <strain evidence="3">JCM 17021</strain>
    </source>
</reference>
<evidence type="ECO:0000313" key="2">
    <source>
        <dbReference type="EMBL" id="GAA3884558.1"/>
    </source>
</evidence>
<feature type="region of interest" description="Disordered" evidence="1">
    <location>
        <begin position="36"/>
        <end position="77"/>
    </location>
</feature>
<keyword evidence="3" id="KW-1185">Reference proteome</keyword>
<organism evidence="2 3">
    <name type="scientific">Leifsonia kafniensis</name>
    <dbReference type="NCBI Taxonomy" id="475957"/>
    <lineage>
        <taxon>Bacteria</taxon>
        <taxon>Bacillati</taxon>
        <taxon>Actinomycetota</taxon>
        <taxon>Actinomycetes</taxon>
        <taxon>Micrococcales</taxon>
        <taxon>Microbacteriaceae</taxon>
        <taxon>Leifsonia</taxon>
    </lineage>
</organism>
<accession>A0ABP7KS99</accession>
<proteinExistence type="predicted"/>
<name>A0ABP7KS99_9MICO</name>
<evidence type="ECO:0000256" key="1">
    <source>
        <dbReference type="SAM" id="MobiDB-lite"/>
    </source>
</evidence>
<gene>
    <name evidence="2" type="ORF">GCM10022381_28410</name>
</gene>
<dbReference type="Proteomes" id="UP001501803">
    <property type="component" value="Unassembled WGS sequence"/>
</dbReference>
<sequence>MPAVGPVGQVTGLDRRVPTGSTTELVTRVWGAAARVGASQRGGTRPAPRPFDQHLEIGSRGFDKLDRRNETSSTNGT</sequence>
<dbReference type="EMBL" id="BAABCN010000009">
    <property type="protein sequence ID" value="GAA3884558.1"/>
    <property type="molecule type" value="Genomic_DNA"/>
</dbReference>
<comment type="caution">
    <text evidence="2">The sequence shown here is derived from an EMBL/GenBank/DDBJ whole genome shotgun (WGS) entry which is preliminary data.</text>
</comment>